<dbReference type="SMART" id="SM00098">
    <property type="entry name" value="alkPPc"/>
    <property type="match status" value="1"/>
</dbReference>
<dbReference type="InterPro" id="IPR001952">
    <property type="entry name" value="Alkaline_phosphatase"/>
</dbReference>
<keyword evidence="18" id="KW-1185">Reference proteome</keyword>
<keyword evidence="7" id="KW-0378">Hydrolase</keyword>
<evidence type="ECO:0000313" key="17">
    <source>
        <dbReference type="EMBL" id="PLW67214.1"/>
    </source>
</evidence>
<comment type="subcellular location">
    <subcellularLocation>
        <location evidence="1">Cell membrane</location>
        <topology evidence="1">Lipid-anchor</topology>
        <topology evidence="1">GPI-anchor</topology>
    </subcellularLocation>
</comment>
<feature type="binding site" evidence="14">
    <location>
        <position position="343"/>
    </location>
    <ligand>
        <name>Zn(2+)</name>
        <dbReference type="ChEBI" id="CHEBI:29105"/>
        <label>2</label>
    </ligand>
</feature>
<feature type="binding site" evidence="14">
    <location>
        <position position="70"/>
    </location>
    <ligand>
        <name>Zn(2+)</name>
        <dbReference type="ChEBI" id="CHEBI:29105"/>
        <label>2</label>
    </ligand>
</feature>
<comment type="cofactor">
    <cofactor evidence="14">
        <name>Zn(2+)</name>
        <dbReference type="ChEBI" id="CHEBI:29105"/>
    </cofactor>
    <text evidence="14">Binds 2 Zn(2+) ions.</text>
</comment>
<evidence type="ECO:0000256" key="8">
    <source>
        <dbReference type="ARBA" id="ARBA00022833"/>
    </source>
</evidence>
<evidence type="ECO:0000256" key="13">
    <source>
        <dbReference type="PIRSR" id="PIRSR601952-1"/>
    </source>
</evidence>
<dbReference type="OrthoDB" id="9794455at2"/>
<comment type="caution">
    <text evidence="17">The sequence shown here is derived from an EMBL/GenBank/DDBJ whole genome shotgun (WGS) entry which is preliminary data.</text>
</comment>
<dbReference type="SUPFAM" id="SSF53649">
    <property type="entry name" value="Alkaline phosphatase-like"/>
    <property type="match status" value="1"/>
</dbReference>
<evidence type="ECO:0000256" key="5">
    <source>
        <dbReference type="ARBA" id="ARBA00022622"/>
    </source>
</evidence>
<evidence type="ECO:0000256" key="15">
    <source>
        <dbReference type="RuleBase" id="RU003946"/>
    </source>
</evidence>
<reference evidence="17 18" key="1">
    <citation type="submission" date="2018-01" db="EMBL/GenBank/DDBJ databases">
        <title>The draft genome sequence of Halioglobus lutimaris HF004.</title>
        <authorList>
            <person name="Du Z.-J."/>
            <person name="Shi M.-J."/>
        </authorList>
    </citation>
    <scope>NUCLEOTIDE SEQUENCE [LARGE SCALE GENOMIC DNA]</scope>
    <source>
        <strain evidence="17 18">HF004</strain>
    </source>
</reference>
<evidence type="ECO:0000256" key="1">
    <source>
        <dbReference type="ARBA" id="ARBA00004609"/>
    </source>
</evidence>
<evidence type="ECO:0000256" key="3">
    <source>
        <dbReference type="ARBA" id="ARBA00022475"/>
    </source>
</evidence>
<comment type="similarity">
    <text evidence="2 15">Belongs to the alkaline phosphatase family.</text>
</comment>
<accession>A0A2N5WY90</accession>
<evidence type="ECO:0000313" key="18">
    <source>
        <dbReference type="Proteomes" id="UP000235005"/>
    </source>
</evidence>
<dbReference type="Gene3D" id="3.40.720.10">
    <property type="entry name" value="Alkaline Phosphatase, subunit A"/>
    <property type="match status" value="1"/>
</dbReference>
<keyword evidence="9 14" id="KW-0460">Magnesium</keyword>
<dbReference type="AlphaFoldDB" id="A0A2N5WY90"/>
<keyword evidence="10" id="KW-0472">Membrane</keyword>
<dbReference type="PROSITE" id="PS00123">
    <property type="entry name" value="ALKALINE_PHOSPHATASE"/>
    <property type="match status" value="1"/>
</dbReference>
<feature type="binding site" evidence="14">
    <location>
        <position position="470"/>
    </location>
    <ligand>
        <name>Zn(2+)</name>
        <dbReference type="ChEBI" id="CHEBI:29105"/>
        <label>2</label>
    </ligand>
</feature>
<dbReference type="Pfam" id="PF00245">
    <property type="entry name" value="Alk_phosphatase"/>
    <property type="match status" value="1"/>
</dbReference>
<dbReference type="GO" id="GO:0098552">
    <property type="term" value="C:side of membrane"/>
    <property type="evidence" value="ECO:0007669"/>
    <property type="project" value="UniProtKB-KW"/>
</dbReference>
<feature type="binding site" evidence="14">
    <location>
        <position position="384"/>
    </location>
    <ligand>
        <name>Zn(2+)</name>
        <dbReference type="ChEBI" id="CHEBI:29105"/>
        <label>2</label>
    </ligand>
</feature>
<feature type="binding site" evidence="14">
    <location>
        <position position="183"/>
    </location>
    <ligand>
        <name>Mg(2+)</name>
        <dbReference type="ChEBI" id="CHEBI:18420"/>
    </ligand>
</feature>
<evidence type="ECO:0000256" key="6">
    <source>
        <dbReference type="ARBA" id="ARBA00022723"/>
    </source>
</evidence>
<comment type="cofactor">
    <cofactor evidence="14">
        <name>Mg(2+)</name>
        <dbReference type="ChEBI" id="CHEBI:18420"/>
    </cofactor>
    <text evidence="14">Binds 1 Mg(2+) ion.</text>
</comment>
<gene>
    <name evidence="17" type="ORF">C0039_17945</name>
</gene>
<evidence type="ECO:0000256" key="2">
    <source>
        <dbReference type="ARBA" id="ARBA00005984"/>
    </source>
</evidence>
<dbReference type="InterPro" id="IPR018299">
    <property type="entry name" value="Alkaline_phosphatase_AS"/>
</dbReference>
<dbReference type="CDD" id="cd16012">
    <property type="entry name" value="ALP"/>
    <property type="match status" value="1"/>
</dbReference>
<keyword evidence="16" id="KW-0732">Signal</keyword>
<evidence type="ECO:0000256" key="14">
    <source>
        <dbReference type="PIRSR" id="PIRSR601952-2"/>
    </source>
</evidence>
<keyword evidence="11" id="KW-0325">Glycoprotein</keyword>
<feature type="signal peptide" evidence="16">
    <location>
        <begin position="1"/>
        <end position="27"/>
    </location>
</feature>
<evidence type="ECO:0000256" key="4">
    <source>
        <dbReference type="ARBA" id="ARBA00022553"/>
    </source>
</evidence>
<evidence type="ECO:0000256" key="10">
    <source>
        <dbReference type="ARBA" id="ARBA00023136"/>
    </source>
</evidence>
<keyword evidence="4" id="KW-0597">Phosphoprotein</keyword>
<feature type="binding site" evidence="14">
    <location>
        <position position="70"/>
    </location>
    <ligand>
        <name>Mg(2+)</name>
        <dbReference type="ChEBI" id="CHEBI:18420"/>
    </ligand>
</feature>
<evidence type="ECO:0000256" key="11">
    <source>
        <dbReference type="ARBA" id="ARBA00023180"/>
    </source>
</evidence>
<dbReference type="FunFam" id="3.40.720.10:FF:000008">
    <property type="entry name" value="Alkaline phosphatase"/>
    <property type="match status" value="1"/>
</dbReference>
<feature type="chain" id="PRO_5014859654" evidence="16">
    <location>
        <begin position="28"/>
        <end position="506"/>
    </location>
</feature>
<keyword evidence="12" id="KW-0449">Lipoprotein</keyword>
<dbReference type="Proteomes" id="UP000235005">
    <property type="component" value="Unassembled WGS sequence"/>
</dbReference>
<dbReference type="InterPro" id="IPR017850">
    <property type="entry name" value="Alkaline_phosphatase_core_sf"/>
</dbReference>
<evidence type="ECO:0000256" key="12">
    <source>
        <dbReference type="ARBA" id="ARBA00023288"/>
    </source>
</evidence>
<keyword evidence="3" id="KW-1003">Cell membrane</keyword>
<dbReference type="PANTHER" id="PTHR11596:SF5">
    <property type="entry name" value="ALKALINE PHOSPHATASE"/>
    <property type="match status" value="1"/>
</dbReference>
<evidence type="ECO:0000256" key="9">
    <source>
        <dbReference type="ARBA" id="ARBA00022842"/>
    </source>
</evidence>
<evidence type="ECO:0000256" key="16">
    <source>
        <dbReference type="SAM" id="SignalP"/>
    </source>
</evidence>
<feature type="binding site" evidence="14">
    <location>
        <position position="347"/>
    </location>
    <ligand>
        <name>Zn(2+)</name>
        <dbReference type="ChEBI" id="CHEBI:29105"/>
        <label>2</label>
    </ligand>
</feature>
<dbReference type="PRINTS" id="PR00113">
    <property type="entry name" value="ALKPHPHTASE"/>
</dbReference>
<protein>
    <submittedName>
        <fullName evidence="17">Alkaline phosphatase</fullName>
    </submittedName>
</protein>
<feature type="binding site" evidence="14">
    <location>
        <position position="338"/>
    </location>
    <ligand>
        <name>Mg(2+)</name>
        <dbReference type="ChEBI" id="CHEBI:18420"/>
    </ligand>
</feature>
<keyword evidence="5" id="KW-0336">GPI-anchor</keyword>
<feature type="binding site" evidence="14">
    <location>
        <position position="181"/>
    </location>
    <ligand>
        <name>Mg(2+)</name>
        <dbReference type="ChEBI" id="CHEBI:18420"/>
    </ligand>
</feature>
<name>A0A2N5WY90_9GAMM</name>
<dbReference type="PANTHER" id="PTHR11596">
    <property type="entry name" value="ALKALINE PHOSPHATASE"/>
    <property type="match status" value="1"/>
</dbReference>
<keyword evidence="6 14" id="KW-0479">Metal-binding</keyword>
<evidence type="ECO:0000256" key="7">
    <source>
        <dbReference type="ARBA" id="ARBA00022801"/>
    </source>
</evidence>
<keyword evidence="8 14" id="KW-0862">Zinc</keyword>
<dbReference type="GO" id="GO:0005886">
    <property type="term" value="C:plasma membrane"/>
    <property type="evidence" value="ECO:0007669"/>
    <property type="project" value="UniProtKB-SubCell"/>
</dbReference>
<dbReference type="GO" id="GO:0046872">
    <property type="term" value="F:metal ion binding"/>
    <property type="evidence" value="ECO:0007669"/>
    <property type="project" value="UniProtKB-KW"/>
</dbReference>
<feature type="binding site" evidence="14">
    <location>
        <position position="385"/>
    </location>
    <ligand>
        <name>Zn(2+)</name>
        <dbReference type="ChEBI" id="CHEBI:29105"/>
        <label>2</label>
    </ligand>
</feature>
<feature type="active site" description="Phosphoserine intermediate" evidence="13">
    <location>
        <position position="120"/>
    </location>
</feature>
<proteinExistence type="inferred from homology"/>
<sequence>MLRIARPCLAGLCLPALLLCSSPGSTATPEVYLPQANSNWFAAAQETLHKNLSLEPVKDRAKNIILFVGDGMGVSTVTASRIFEGQSLGMVGEEHVLSWEMFPNVALSKTYNVNQQVPDSAGTATAFMTGVKTKAGVISVDQSVTRGDCRSSRGHHTASFLELSEQRGLATGIVTTSRLTHATPATAYAHVPERDWESDVNIPQAEKAAGCKDIALQLLEFPYGNGIEVAFGGGRENFLPVSFIDGEGGEGKRADKRNLIEEWKKKHPDGKYIWNEAMLNKLSAHSTGPVLGLFDASHMPFEADRAEELAAGPSLAAMTEKALQILQRHSEGYFLLVEAALVDKGHHAGSAYRALTETVGLAEAVDKAVKMTSRNDTLIIVTADHSHTLTMGGAPTRGNPILGKVVANDNGGEAKTEYEKALDNKPYTTLGYYSGPGARVKGNRADVHNTDTSAKNFKQPALVPLQEGTHAGEDVAVYARGPSAHLIRGVVEQNFLFHVMVHAARF</sequence>
<dbReference type="GO" id="GO:0004035">
    <property type="term" value="F:alkaline phosphatase activity"/>
    <property type="evidence" value="ECO:0007669"/>
    <property type="project" value="TreeGrafter"/>
</dbReference>
<dbReference type="EMBL" id="PKUS01000033">
    <property type="protein sequence ID" value="PLW67214.1"/>
    <property type="molecule type" value="Genomic_DNA"/>
</dbReference>
<organism evidence="17 18">
    <name type="scientific">Pseudohalioglobus lutimaris</name>
    <dbReference type="NCBI Taxonomy" id="1737061"/>
    <lineage>
        <taxon>Bacteria</taxon>
        <taxon>Pseudomonadati</taxon>
        <taxon>Pseudomonadota</taxon>
        <taxon>Gammaproteobacteria</taxon>
        <taxon>Cellvibrionales</taxon>
        <taxon>Halieaceae</taxon>
        <taxon>Pseudohalioglobus</taxon>
    </lineage>
</organism>